<dbReference type="InterPro" id="IPR036977">
    <property type="entry name" value="DNA_primase_Znf_CHC2"/>
</dbReference>
<comment type="caution">
    <text evidence="1">The sequence shown here is derived from an EMBL/GenBank/DDBJ whole genome shotgun (WGS) entry which is preliminary data.</text>
</comment>
<dbReference type="RefSeq" id="WP_377768412.1">
    <property type="nucleotide sequence ID" value="NZ_JBHULB010000082.1"/>
</dbReference>
<evidence type="ECO:0000313" key="1">
    <source>
        <dbReference type="EMBL" id="MFD2588940.1"/>
    </source>
</evidence>
<dbReference type="Proteomes" id="UP001597526">
    <property type="component" value="Unassembled WGS sequence"/>
</dbReference>
<dbReference type="SUPFAM" id="SSF57783">
    <property type="entry name" value="Zinc beta-ribbon"/>
    <property type="match status" value="1"/>
</dbReference>
<dbReference type="SUPFAM" id="SSF56731">
    <property type="entry name" value="DNA primase core"/>
    <property type="match status" value="1"/>
</dbReference>
<accession>A0ABW5N0B3</accession>
<dbReference type="EMBL" id="JBHULB010000082">
    <property type="protein sequence ID" value="MFD2588940.1"/>
    <property type="molecule type" value="Genomic_DNA"/>
</dbReference>
<name>A0ABW5N0B3_9FLAO</name>
<protein>
    <submittedName>
        <fullName evidence="1">Toprim domain-containing protein</fullName>
    </submittedName>
</protein>
<evidence type="ECO:0000313" key="2">
    <source>
        <dbReference type="Proteomes" id="UP001597526"/>
    </source>
</evidence>
<dbReference type="Gene3D" id="3.40.1360.10">
    <property type="match status" value="1"/>
</dbReference>
<proteinExistence type="predicted"/>
<reference evidence="2" key="1">
    <citation type="journal article" date="2019" name="Int. J. Syst. Evol. Microbiol.">
        <title>The Global Catalogue of Microorganisms (GCM) 10K type strain sequencing project: providing services to taxonomists for standard genome sequencing and annotation.</title>
        <authorList>
            <consortium name="The Broad Institute Genomics Platform"/>
            <consortium name="The Broad Institute Genome Sequencing Center for Infectious Disease"/>
            <person name="Wu L."/>
            <person name="Ma J."/>
        </authorList>
    </citation>
    <scope>NUCLEOTIDE SEQUENCE [LARGE SCALE GENOMIC DNA]</scope>
    <source>
        <strain evidence="2">KCTC 52368</strain>
    </source>
</reference>
<gene>
    <name evidence="1" type="ORF">ACFSQJ_18585</name>
</gene>
<organism evidence="1 2">
    <name type="scientific">Croceitalea marina</name>
    <dbReference type="NCBI Taxonomy" id="1775166"/>
    <lineage>
        <taxon>Bacteria</taxon>
        <taxon>Pseudomonadati</taxon>
        <taxon>Bacteroidota</taxon>
        <taxon>Flavobacteriia</taxon>
        <taxon>Flavobacteriales</taxon>
        <taxon>Flavobacteriaceae</taxon>
        <taxon>Croceitalea</taxon>
    </lineage>
</organism>
<dbReference type="Pfam" id="PF13155">
    <property type="entry name" value="Toprim_2"/>
    <property type="match status" value="1"/>
</dbReference>
<sequence>MKRKRTNGLTCERARAFPIERALAKLGHFPTRTTHKEAWFLSPFRSETQASFKVCKKLNRWYDHGAGKGGNVIDLIYQVTNGTVKETLEFIANENSLFSFQQQPILKKENQVDDKVVIAKVKTLGHPALLGYMKSRAINIRNAKKYVKEVHYTFKGKPYFAIGLKNGSGGWELRNKYLKNCTAPKDVTHIQTGHQKLTVTEGMFDFLSILGYKGAMEQESDFLVMNSTVLIQKVMSVSKGYATLELYLDNDSNGRSVTKTLMEHRGAKDLSSVYKGYKDMNEWQCENVKDAVGQGIQDVFLLPQKQTCFTPDGRKEEIK</sequence>
<keyword evidence="2" id="KW-1185">Reference proteome</keyword>
<dbReference type="Gene3D" id="3.90.580.10">
    <property type="entry name" value="Zinc finger, CHC2-type domain"/>
    <property type="match status" value="1"/>
</dbReference>